<dbReference type="SMR" id="A0A482X4Y1"/>
<proteinExistence type="predicted"/>
<sequence>MKNHLETATVFKGTSKTIQNELLQVMLDVCHEKIANEIKEAKYLAVIADETSDVSNQFQLAIVYRYISNNKPVERFWLFINPPTHDADGLSDCIINELKVTS</sequence>
<comment type="caution">
    <text evidence="1">The sequence shown here is derived from an EMBL/GenBank/DDBJ whole genome shotgun (WGS) entry which is preliminary data.</text>
</comment>
<dbReference type="AlphaFoldDB" id="A0A482X4Y1"/>
<name>A0A482X4Y1_LAOST</name>
<dbReference type="PANTHER" id="PTHR45749">
    <property type="match status" value="1"/>
</dbReference>
<dbReference type="OrthoDB" id="6609876at2759"/>
<gene>
    <name evidence="1" type="ORF">LSTR_LSTR015485</name>
</gene>
<dbReference type="InParanoid" id="A0A482X4Y1"/>
<evidence type="ECO:0000313" key="1">
    <source>
        <dbReference type="EMBL" id="RZF40929.1"/>
    </source>
</evidence>
<evidence type="ECO:0000313" key="2">
    <source>
        <dbReference type="Proteomes" id="UP000291343"/>
    </source>
</evidence>
<organism evidence="1 2">
    <name type="scientific">Laodelphax striatellus</name>
    <name type="common">Small brown planthopper</name>
    <name type="synonym">Delphax striatella</name>
    <dbReference type="NCBI Taxonomy" id="195883"/>
    <lineage>
        <taxon>Eukaryota</taxon>
        <taxon>Metazoa</taxon>
        <taxon>Ecdysozoa</taxon>
        <taxon>Arthropoda</taxon>
        <taxon>Hexapoda</taxon>
        <taxon>Insecta</taxon>
        <taxon>Pterygota</taxon>
        <taxon>Neoptera</taxon>
        <taxon>Paraneoptera</taxon>
        <taxon>Hemiptera</taxon>
        <taxon>Auchenorrhyncha</taxon>
        <taxon>Fulgoroidea</taxon>
        <taxon>Delphacidae</taxon>
        <taxon>Criomorphinae</taxon>
        <taxon>Laodelphax</taxon>
    </lineage>
</organism>
<dbReference type="PANTHER" id="PTHR45749:SF28">
    <property type="entry name" value="ZINC FINGER MYM-TYPE PROTEIN 1-LIKE-RELATED"/>
    <property type="match status" value="1"/>
</dbReference>
<protein>
    <submittedName>
        <fullName evidence="1">Uncharacterized protein</fullName>
    </submittedName>
</protein>
<dbReference type="EMBL" id="QKKF02017517">
    <property type="protein sequence ID" value="RZF40929.1"/>
    <property type="molecule type" value="Genomic_DNA"/>
</dbReference>
<accession>A0A482X4Y1</accession>
<dbReference type="Proteomes" id="UP000291343">
    <property type="component" value="Unassembled WGS sequence"/>
</dbReference>
<keyword evidence="2" id="KW-1185">Reference proteome</keyword>
<reference evidence="1 2" key="1">
    <citation type="journal article" date="2017" name="Gigascience">
        <title>Genome sequence of the small brown planthopper, Laodelphax striatellus.</title>
        <authorList>
            <person name="Zhu J."/>
            <person name="Jiang F."/>
            <person name="Wang X."/>
            <person name="Yang P."/>
            <person name="Bao Y."/>
            <person name="Zhao W."/>
            <person name="Wang W."/>
            <person name="Lu H."/>
            <person name="Wang Q."/>
            <person name="Cui N."/>
            <person name="Li J."/>
            <person name="Chen X."/>
            <person name="Luo L."/>
            <person name="Yu J."/>
            <person name="Kang L."/>
            <person name="Cui F."/>
        </authorList>
    </citation>
    <scope>NUCLEOTIDE SEQUENCE [LARGE SCALE GENOMIC DNA]</scope>
    <source>
        <strain evidence="1">Lst14</strain>
    </source>
</reference>